<feature type="signal peptide" evidence="1">
    <location>
        <begin position="1"/>
        <end position="24"/>
    </location>
</feature>
<protein>
    <submittedName>
        <fullName evidence="2">Uncharacterized protein</fullName>
    </submittedName>
</protein>
<dbReference type="EMBL" id="AP026803">
    <property type="protein sequence ID" value="BDR60272.1"/>
    <property type="molecule type" value="Genomic_DNA"/>
</dbReference>
<keyword evidence="3" id="KW-1185">Reference proteome</keyword>
<dbReference type="Proteomes" id="UP001321741">
    <property type="component" value="Chromosome"/>
</dbReference>
<evidence type="ECO:0000313" key="2">
    <source>
        <dbReference type="EMBL" id="BDR60272.1"/>
    </source>
</evidence>
<evidence type="ECO:0000313" key="3">
    <source>
        <dbReference type="Proteomes" id="UP001321741"/>
    </source>
</evidence>
<sequence length="194" mass="21618">MKRQKIITLLAAATITLTTVSGVAVNDGQQVQAAAKGNKYGFIKLYTFPKSYRGTWYNTSFLSGSPITIRKTSFGASIIGNHINGYKVGKVKGTNKYPWQMSTSWQDANSDIFNKNARITEKTMHGSKWIVIGMVNKKAQNFAFTVKTEVLNGKKQTVLFRANASNGLVTHQYFSSQALAQKYGQHQFKNVTYQ</sequence>
<keyword evidence="1" id="KW-0732">Signal</keyword>
<proteinExistence type="predicted"/>
<accession>A0ABM8BGC9</accession>
<reference evidence="2 3" key="1">
    <citation type="journal article" date="2023" name="Microbiol. Spectr.">
        <title>Symbiosis of Carpenter Bees with Uncharacterized Lactic Acid Bacteria Showing NAD Auxotrophy.</title>
        <authorList>
            <person name="Kawasaki S."/>
            <person name="Ozawa K."/>
            <person name="Mori T."/>
            <person name="Yamamoto A."/>
            <person name="Ito M."/>
            <person name="Ohkuma M."/>
            <person name="Sakamoto M."/>
            <person name="Matsutani M."/>
        </authorList>
    </citation>
    <scope>NUCLEOTIDE SEQUENCE [LARGE SCALE GENOMIC DNA]</scope>
    <source>
        <strain evidence="2 3">Kim32-2</strain>
    </source>
</reference>
<dbReference type="RefSeq" id="WP_317637978.1">
    <property type="nucleotide sequence ID" value="NZ_AP026803.1"/>
</dbReference>
<evidence type="ECO:0000256" key="1">
    <source>
        <dbReference type="SAM" id="SignalP"/>
    </source>
</evidence>
<organism evidence="2 3">
    <name type="scientific">Lactobacillus xylocopicola</name>
    <dbReference type="NCBI Taxonomy" id="2976676"/>
    <lineage>
        <taxon>Bacteria</taxon>
        <taxon>Bacillati</taxon>
        <taxon>Bacillota</taxon>
        <taxon>Bacilli</taxon>
        <taxon>Lactobacillales</taxon>
        <taxon>Lactobacillaceae</taxon>
        <taxon>Lactobacillus</taxon>
    </lineage>
</organism>
<feature type="chain" id="PRO_5046686431" evidence="1">
    <location>
        <begin position="25"/>
        <end position="194"/>
    </location>
</feature>
<gene>
    <name evidence="2" type="ORF">KIM322_05330</name>
</gene>
<name>A0ABM8BGC9_9LACO</name>